<evidence type="ECO:0000313" key="1">
    <source>
        <dbReference type="EMBL" id="KAH8092237.1"/>
    </source>
</evidence>
<keyword evidence="2" id="KW-1185">Reference proteome</keyword>
<evidence type="ECO:0000313" key="2">
    <source>
        <dbReference type="Proteomes" id="UP000813824"/>
    </source>
</evidence>
<dbReference type="Proteomes" id="UP000813824">
    <property type="component" value="Unassembled WGS sequence"/>
</dbReference>
<protein>
    <submittedName>
        <fullName evidence="1">Uncharacterized protein</fullName>
    </submittedName>
</protein>
<dbReference type="OrthoDB" id="2393824at2759"/>
<organism evidence="1 2">
    <name type="scientific">Cristinia sonorae</name>
    <dbReference type="NCBI Taxonomy" id="1940300"/>
    <lineage>
        <taxon>Eukaryota</taxon>
        <taxon>Fungi</taxon>
        <taxon>Dikarya</taxon>
        <taxon>Basidiomycota</taxon>
        <taxon>Agaricomycotina</taxon>
        <taxon>Agaricomycetes</taxon>
        <taxon>Agaricomycetidae</taxon>
        <taxon>Agaricales</taxon>
        <taxon>Pleurotineae</taxon>
        <taxon>Stephanosporaceae</taxon>
        <taxon>Cristinia</taxon>
    </lineage>
</organism>
<sequence length="743" mass="83236">MSSSGAGFSDFIRGLYIPMIVSQPSLLLFELGFPSFKWDVELKSQLENEDPGPRMFHDASGRGKTRSLLELLCLHWGFYLAFSDSDGIGSGDLHLVLKVLAHAKWFTASPERKERMPADDAYRINEAVTSQRMFAILLSRVKIFKCFLEMLQPIDFPRPDRFEVPVAEAKRLWTLMQVAPTHFLGGDAFMSMSSNLMSVDTSDLLDEIEKTATWIETHLPDDNKHGSTIFMVLDEAQLAATEWGYSFISQDKQPRPVLRQVVSAIQDTKFSEYRLVISGTSLSEKAIRDAISSIILSGAALSEATQHADFINITDQLQYVVQFVPPGFLQSPSGQYLSIRLQRWPRGRFRLTAGFMQDLLADGLHRPHRVLTAYITHLAGSWPTDCHSVYEAAEKPDTAVAIRTHIFDFTHIDPLPKDHPVIRFIYKCVCTFLLGEEMPTDAPPELVTTSFAKVLGGGLATIRENLPLLALARWLKEKHEHNFATYLAEKLSDQYSRPFAFETIIPLYLISVVNEETPLNELFTFVGPEPEWASSGARMVACHAGRVPSEDSRQPIPDEVAINAETGVRLGRRTKDVDATMSWMQDPAGSVFLLPDRLCKPDCFALAQLSNGKYVWIVMQMKCHDKATLSSTDCTAAVKTVTPRFFYDTIPTWRNDLLQRLMHWAECDEDSFEVLRVVAAYPAAAEITKDPFPTPRNGKEAHPLALLNIDKLLANDPSNYLRAIAMNPLHSVVTNSGSSKSSS</sequence>
<reference evidence="1" key="1">
    <citation type="journal article" date="2021" name="New Phytol.">
        <title>Evolutionary innovations through gain and loss of genes in the ectomycorrhizal Boletales.</title>
        <authorList>
            <person name="Wu G."/>
            <person name="Miyauchi S."/>
            <person name="Morin E."/>
            <person name="Kuo A."/>
            <person name="Drula E."/>
            <person name="Varga T."/>
            <person name="Kohler A."/>
            <person name="Feng B."/>
            <person name="Cao Y."/>
            <person name="Lipzen A."/>
            <person name="Daum C."/>
            <person name="Hundley H."/>
            <person name="Pangilinan J."/>
            <person name="Johnson J."/>
            <person name="Barry K."/>
            <person name="LaButti K."/>
            <person name="Ng V."/>
            <person name="Ahrendt S."/>
            <person name="Min B."/>
            <person name="Choi I.G."/>
            <person name="Park H."/>
            <person name="Plett J.M."/>
            <person name="Magnuson J."/>
            <person name="Spatafora J.W."/>
            <person name="Nagy L.G."/>
            <person name="Henrissat B."/>
            <person name="Grigoriev I.V."/>
            <person name="Yang Z.L."/>
            <person name="Xu J."/>
            <person name="Martin F.M."/>
        </authorList>
    </citation>
    <scope>NUCLEOTIDE SEQUENCE</scope>
    <source>
        <strain evidence="1">KKN 215</strain>
    </source>
</reference>
<accession>A0A8K0UHM1</accession>
<comment type="caution">
    <text evidence="1">The sequence shown here is derived from an EMBL/GenBank/DDBJ whole genome shotgun (WGS) entry which is preliminary data.</text>
</comment>
<proteinExistence type="predicted"/>
<gene>
    <name evidence="1" type="ORF">BXZ70DRAFT_465471</name>
</gene>
<dbReference type="AlphaFoldDB" id="A0A8K0UHM1"/>
<dbReference type="EMBL" id="JAEVFJ010000033">
    <property type="protein sequence ID" value="KAH8092237.1"/>
    <property type="molecule type" value="Genomic_DNA"/>
</dbReference>
<name>A0A8K0UHM1_9AGAR</name>